<feature type="transmembrane region" description="Helical" evidence="10">
    <location>
        <begin position="15"/>
        <end position="33"/>
    </location>
</feature>
<keyword evidence="5" id="KW-0552">Olfaction</keyword>
<dbReference type="InterPro" id="IPR004117">
    <property type="entry name" value="7tm6_olfct_rcpt"/>
</dbReference>
<protein>
    <submittedName>
        <fullName evidence="11">Odorant receptor 48</fullName>
    </submittedName>
</protein>
<evidence type="ECO:0000256" key="9">
    <source>
        <dbReference type="ARBA" id="ARBA00023224"/>
    </source>
</evidence>
<dbReference type="GO" id="GO:0005549">
    <property type="term" value="F:odorant binding"/>
    <property type="evidence" value="ECO:0007669"/>
    <property type="project" value="InterPro"/>
</dbReference>
<evidence type="ECO:0000256" key="7">
    <source>
        <dbReference type="ARBA" id="ARBA00023136"/>
    </source>
</evidence>
<dbReference type="Pfam" id="PF02949">
    <property type="entry name" value="7tm_6"/>
    <property type="match status" value="1"/>
</dbReference>
<keyword evidence="8 11" id="KW-0675">Receptor</keyword>
<feature type="transmembrane region" description="Helical" evidence="10">
    <location>
        <begin position="121"/>
        <end position="137"/>
    </location>
</feature>
<dbReference type="GO" id="GO:0007165">
    <property type="term" value="P:signal transduction"/>
    <property type="evidence" value="ECO:0007669"/>
    <property type="project" value="UniProtKB-KW"/>
</dbReference>
<dbReference type="PANTHER" id="PTHR21137:SF35">
    <property type="entry name" value="ODORANT RECEPTOR 19A-RELATED"/>
    <property type="match status" value="1"/>
</dbReference>
<evidence type="ECO:0000256" key="3">
    <source>
        <dbReference type="ARBA" id="ARBA00022606"/>
    </source>
</evidence>
<proteinExistence type="evidence at transcript level"/>
<dbReference type="AlphaFoldDB" id="A0A8F2FBH9"/>
<evidence type="ECO:0000256" key="4">
    <source>
        <dbReference type="ARBA" id="ARBA00022692"/>
    </source>
</evidence>
<evidence type="ECO:0000313" key="11">
    <source>
        <dbReference type="EMBL" id="QWT83555.1"/>
    </source>
</evidence>
<dbReference type="GO" id="GO:0004984">
    <property type="term" value="F:olfactory receptor activity"/>
    <property type="evidence" value="ECO:0007669"/>
    <property type="project" value="InterPro"/>
</dbReference>
<keyword evidence="9" id="KW-0807">Transducer</keyword>
<sequence length="216" mass="25178">MVFATETMLCFHMCYFFSLATAVVVGFLMHIIAHLRCCSHKFEHVFDEVDESEHSDYQVQREFANLIKYHQAIFEYAEKVFGMFGFMIVVYVSVTSFPLAITGYQIINPTANHQDRIRDTMLLIGWAMLLFLICFYAQQVIDESVKLGDSLYNSKWYKNGITMRMNKSLCIVLQRTQRPLNFKVRYLGMISLERFVLVMKTAYSVFTLLITVTADE</sequence>
<keyword evidence="3" id="KW-0716">Sensory transduction</keyword>
<organism evidence="11">
    <name type="scientific">Eucryptorrhynchus brandti</name>
    <name type="common">Snout weevil</name>
    <dbReference type="NCBI Taxonomy" id="436910"/>
    <lineage>
        <taxon>Eukaryota</taxon>
        <taxon>Metazoa</taxon>
        <taxon>Ecdysozoa</taxon>
        <taxon>Arthropoda</taxon>
        <taxon>Hexapoda</taxon>
        <taxon>Insecta</taxon>
        <taxon>Pterygota</taxon>
        <taxon>Neoptera</taxon>
        <taxon>Endopterygota</taxon>
        <taxon>Coleoptera</taxon>
        <taxon>Polyphaga</taxon>
        <taxon>Cucujiformia</taxon>
        <taxon>Curculionidae</taxon>
        <taxon>Cryptorhynchinae</taxon>
        <taxon>Eucryptorrhynchus</taxon>
    </lineage>
</organism>
<feature type="transmembrane region" description="Helical" evidence="10">
    <location>
        <begin position="80"/>
        <end position="101"/>
    </location>
</feature>
<dbReference type="GO" id="GO:0005886">
    <property type="term" value="C:plasma membrane"/>
    <property type="evidence" value="ECO:0007669"/>
    <property type="project" value="UniProtKB-SubCell"/>
</dbReference>
<keyword evidence="6 10" id="KW-1133">Transmembrane helix</keyword>
<dbReference type="EMBL" id="MW170373">
    <property type="protein sequence ID" value="QWT83555.1"/>
    <property type="molecule type" value="mRNA"/>
</dbReference>
<dbReference type="PANTHER" id="PTHR21137">
    <property type="entry name" value="ODORANT RECEPTOR"/>
    <property type="match status" value="1"/>
</dbReference>
<keyword evidence="7 10" id="KW-0472">Membrane</keyword>
<comment type="subcellular location">
    <subcellularLocation>
        <location evidence="1">Cell membrane</location>
        <topology evidence="1">Multi-pass membrane protein</topology>
    </subcellularLocation>
</comment>
<accession>A0A8F2FBH9</accession>
<evidence type="ECO:0000256" key="1">
    <source>
        <dbReference type="ARBA" id="ARBA00004651"/>
    </source>
</evidence>
<reference evidence="11" key="1">
    <citation type="submission" date="2020-10" db="EMBL/GenBank/DDBJ databases">
        <authorList>
            <person name="Ouyang K."/>
            <person name="Du C."/>
            <person name="Lu Y."/>
            <person name="Su X.-L."/>
            <person name="Bai J.-G."/>
            <person name="Huang S.-T."/>
            <person name="Yu K.-C."/>
            <person name="Mi X."/>
            <person name="Wang H.-J."/>
            <person name="Wang Y.-F."/>
            <person name="Bian J.-N."/>
            <person name="Zhao P."/>
        </authorList>
    </citation>
    <scope>NUCLEOTIDE SEQUENCE</scope>
</reference>
<name>A0A8F2FBH9_EUCBR</name>
<evidence type="ECO:0000256" key="10">
    <source>
        <dbReference type="SAM" id="Phobius"/>
    </source>
</evidence>
<evidence type="ECO:0000256" key="2">
    <source>
        <dbReference type="ARBA" id="ARBA00022475"/>
    </source>
</evidence>
<feature type="transmembrane region" description="Helical" evidence="10">
    <location>
        <begin position="195"/>
        <end position="214"/>
    </location>
</feature>
<evidence type="ECO:0000256" key="5">
    <source>
        <dbReference type="ARBA" id="ARBA00022725"/>
    </source>
</evidence>
<evidence type="ECO:0000256" key="8">
    <source>
        <dbReference type="ARBA" id="ARBA00023170"/>
    </source>
</evidence>
<evidence type="ECO:0000256" key="6">
    <source>
        <dbReference type="ARBA" id="ARBA00022989"/>
    </source>
</evidence>
<keyword evidence="2" id="KW-1003">Cell membrane</keyword>
<keyword evidence="4 10" id="KW-0812">Transmembrane</keyword>